<dbReference type="SMART" id="SM00710">
    <property type="entry name" value="PbH1"/>
    <property type="match status" value="6"/>
</dbReference>
<evidence type="ECO:0000313" key="4">
    <source>
        <dbReference type="Proteomes" id="UP000648239"/>
    </source>
</evidence>
<dbReference type="InterPro" id="IPR039448">
    <property type="entry name" value="Beta_helix"/>
</dbReference>
<reference evidence="3 4" key="1">
    <citation type="submission" date="2020-08" db="EMBL/GenBank/DDBJ databases">
        <title>Acidobacteriota in marine sediments use diverse sulfur dissimilation pathways.</title>
        <authorList>
            <person name="Wasmund K."/>
        </authorList>
    </citation>
    <scope>NUCLEOTIDE SEQUENCE [LARGE SCALE GENOMIC DNA]</scope>
    <source>
        <strain evidence="3">MAG AM4</strain>
    </source>
</reference>
<dbReference type="Gene3D" id="2.160.20.10">
    <property type="entry name" value="Single-stranded right-handed beta-helix, Pectin lyase-like"/>
    <property type="match status" value="1"/>
</dbReference>
<organism evidence="3 4">
    <name type="scientific">Candidatus Polarisedimenticola svalbardensis</name>
    <dbReference type="NCBI Taxonomy" id="2886004"/>
    <lineage>
        <taxon>Bacteria</taxon>
        <taxon>Pseudomonadati</taxon>
        <taxon>Acidobacteriota</taxon>
        <taxon>Candidatus Polarisedimenticolia</taxon>
        <taxon>Candidatus Polarisedimenticolales</taxon>
        <taxon>Candidatus Polarisedimenticolaceae</taxon>
        <taxon>Candidatus Polarisedimenticola</taxon>
    </lineage>
</organism>
<feature type="chain" id="PRO_5035230920" evidence="1">
    <location>
        <begin position="16"/>
        <end position="463"/>
    </location>
</feature>
<comment type="caution">
    <text evidence="3">The sequence shown here is derived from an EMBL/GenBank/DDBJ whole genome shotgun (WGS) entry which is preliminary data.</text>
</comment>
<gene>
    <name evidence="3" type="ORF">IFK94_02505</name>
</gene>
<dbReference type="InterPro" id="IPR012334">
    <property type="entry name" value="Pectin_lyas_fold"/>
</dbReference>
<name>A0A8J6XXH9_9BACT</name>
<evidence type="ECO:0000259" key="2">
    <source>
        <dbReference type="Pfam" id="PF13229"/>
    </source>
</evidence>
<dbReference type="EMBL" id="JACXWD010000004">
    <property type="protein sequence ID" value="MBD3866970.1"/>
    <property type="molecule type" value="Genomic_DNA"/>
</dbReference>
<protein>
    <submittedName>
        <fullName evidence="3">Right-handed parallel beta-helix repeat-containing protein</fullName>
    </submittedName>
</protein>
<sequence>MAVLSAMLAGGAACAAVFTVAGDGSGDYSSIQAAISAVGNGDEIVVQPGRYHETVNFLGKALTVRSSAGPANTWIFLEEQTRIINLNGDSTLEGFTITGGKARVGGGIWVTDGASPTIRGNIIEGNIAEWNGVLPAFGGGIAVDPLCEPVITRNVIRNNLALGDTQGFYAYGAGIDLADDSTAIIENNIIENNSTTDSGGGVSLGVAGVTTPVSIVHNTIIGNLAGQGGATTSIFGGGILLEVDSSATIRNNLIVDNDATATGQGGGIHFFSNGLQGMTYESNDFDANIPDDCAGLPGSKCSSGQFAVAPLFLDPAAGNYRPRSDSPILDLGTATGAPALDADGQARSADGDLDGIAAPDPGAFENQRETTRLSFQDSISLTWDGSINPAVRFELYRDDLAALGSTLLGACLEPDLAATGATDGTVPAVGGGSLYLVRGVDIASGRLGFGSDKTERLAATECP</sequence>
<dbReference type="InterPro" id="IPR011050">
    <property type="entry name" value="Pectin_lyase_fold/virulence"/>
</dbReference>
<evidence type="ECO:0000256" key="1">
    <source>
        <dbReference type="SAM" id="SignalP"/>
    </source>
</evidence>
<keyword evidence="1" id="KW-0732">Signal</keyword>
<proteinExistence type="predicted"/>
<feature type="signal peptide" evidence="1">
    <location>
        <begin position="1"/>
        <end position="15"/>
    </location>
</feature>
<dbReference type="AlphaFoldDB" id="A0A8J6XXH9"/>
<accession>A0A8J6XXH9</accession>
<dbReference type="SUPFAM" id="SSF51126">
    <property type="entry name" value="Pectin lyase-like"/>
    <property type="match status" value="1"/>
</dbReference>
<evidence type="ECO:0000313" key="3">
    <source>
        <dbReference type="EMBL" id="MBD3866970.1"/>
    </source>
</evidence>
<dbReference type="InterPro" id="IPR006626">
    <property type="entry name" value="PbH1"/>
</dbReference>
<dbReference type="Proteomes" id="UP000648239">
    <property type="component" value="Unassembled WGS sequence"/>
</dbReference>
<dbReference type="Pfam" id="PF13229">
    <property type="entry name" value="Beta_helix"/>
    <property type="match status" value="1"/>
</dbReference>
<feature type="domain" description="Right handed beta helix" evidence="2">
    <location>
        <begin position="88"/>
        <end position="224"/>
    </location>
</feature>